<evidence type="ECO:0000313" key="7">
    <source>
        <dbReference type="Proteomes" id="UP000006281"/>
    </source>
</evidence>
<dbReference type="PATRIC" id="fig|1179773.3.peg.3970"/>
<dbReference type="BioCyc" id="SESP1179773:BN6_RS19195-MONOMER"/>
<evidence type="ECO:0000256" key="1">
    <source>
        <dbReference type="ARBA" id="ARBA00004196"/>
    </source>
</evidence>
<evidence type="ECO:0000256" key="3">
    <source>
        <dbReference type="ARBA" id="ARBA00022729"/>
    </source>
</evidence>
<organism evidence="6 7">
    <name type="scientific">Saccharothrix espanaensis (strain ATCC 51144 / DSM 44229 / JCM 9112 / NBRC 15066 / NRRL 15764)</name>
    <dbReference type="NCBI Taxonomy" id="1179773"/>
    <lineage>
        <taxon>Bacteria</taxon>
        <taxon>Bacillati</taxon>
        <taxon>Actinomycetota</taxon>
        <taxon>Actinomycetes</taxon>
        <taxon>Pseudonocardiales</taxon>
        <taxon>Pseudonocardiaceae</taxon>
        <taxon>Saccharothrix</taxon>
    </lineage>
</organism>
<reference evidence="6 7" key="1">
    <citation type="journal article" date="2012" name="BMC Genomics">
        <title>Complete genome sequence of Saccharothrix espanaensis DSM 44229T and comparison to the other completely sequenced Pseudonocardiaceae.</title>
        <authorList>
            <person name="Strobel T."/>
            <person name="Al-Dilaimi A."/>
            <person name="Blom J."/>
            <person name="Gessner A."/>
            <person name="Kalinowski J."/>
            <person name="Luzhetska M."/>
            <person name="Puhler A."/>
            <person name="Szczepanowski R."/>
            <person name="Bechthold A."/>
            <person name="Ruckert C."/>
        </authorList>
    </citation>
    <scope>NUCLEOTIDE SEQUENCE [LARGE SCALE GENOMIC DNA]</scope>
    <source>
        <strain evidence="7">ATCC 51144 / DSM 44229 / JCM 9112 / NBRC 15066 / NRRL 15764</strain>
    </source>
</reference>
<feature type="region of interest" description="Disordered" evidence="4">
    <location>
        <begin position="1"/>
        <end position="22"/>
    </location>
</feature>
<evidence type="ECO:0000259" key="5">
    <source>
        <dbReference type="Pfam" id="PF13407"/>
    </source>
</evidence>
<accession>K0JTX9</accession>
<gene>
    <name evidence="6" type="ordered locus">BN6_39680</name>
</gene>
<evidence type="ECO:0000313" key="6">
    <source>
        <dbReference type="EMBL" id="CCH31255.1"/>
    </source>
</evidence>
<dbReference type="PANTHER" id="PTHR46847:SF1">
    <property type="entry name" value="D-ALLOSE-BINDING PERIPLASMIC PROTEIN-RELATED"/>
    <property type="match status" value="1"/>
</dbReference>
<evidence type="ECO:0000256" key="2">
    <source>
        <dbReference type="ARBA" id="ARBA00007639"/>
    </source>
</evidence>
<dbReference type="Proteomes" id="UP000006281">
    <property type="component" value="Chromosome"/>
</dbReference>
<dbReference type="RefSeq" id="WP_015101367.1">
    <property type="nucleotide sequence ID" value="NC_019673.1"/>
</dbReference>
<dbReference type="eggNOG" id="COG1879">
    <property type="taxonomic scope" value="Bacteria"/>
</dbReference>
<dbReference type="EMBL" id="HE804045">
    <property type="protein sequence ID" value="CCH31255.1"/>
    <property type="molecule type" value="Genomic_DNA"/>
</dbReference>
<proteinExistence type="inferred from homology"/>
<dbReference type="SUPFAM" id="SSF53822">
    <property type="entry name" value="Periplasmic binding protein-like I"/>
    <property type="match status" value="1"/>
</dbReference>
<sequence>MRRPAPDPPDAARPESGGQQACASDSGAVVQAGRDVLVTVEQHLHLPGRSAWPEGKARQAFLVASAFDHKYWIAELVGRMHRALDRDGVDLVLKLPDRDYDAAAQAHLLRRVLAAGGDYVGGFVVPTEIDRLRPDLVEFCAELGRPVVFTDIEPFGPGHHHPANAAYVGYLGTAIGALAGRWLAAHLAHVPRPRVLMIASREHRDRQDHCARVLREALCAVRITVDDGCAFDRVRAYRAVCAHLCAEPVPDAVFCTNDEMALAAVDALRTAGSPDTVVVGVDGVPEARDLIDSGTSPLRATVVQDSHRLAQCAVHILERMHDGRETPRRVILDPEIHQAATRR</sequence>
<comment type="subcellular location">
    <subcellularLocation>
        <location evidence="1">Cell envelope</location>
    </subcellularLocation>
</comment>
<dbReference type="InterPro" id="IPR028082">
    <property type="entry name" value="Peripla_BP_I"/>
</dbReference>
<dbReference type="GO" id="GO:0030313">
    <property type="term" value="C:cell envelope"/>
    <property type="evidence" value="ECO:0007669"/>
    <property type="project" value="UniProtKB-SubCell"/>
</dbReference>
<dbReference type="Pfam" id="PF13407">
    <property type="entry name" value="Peripla_BP_4"/>
    <property type="match status" value="1"/>
</dbReference>
<dbReference type="KEGG" id="sesp:BN6_39680"/>
<dbReference type="PANTHER" id="PTHR46847">
    <property type="entry name" value="D-ALLOSE-BINDING PERIPLASMIC PROTEIN-RELATED"/>
    <property type="match status" value="1"/>
</dbReference>
<feature type="domain" description="Periplasmic binding protein" evidence="5">
    <location>
        <begin position="62"/>
        <end position="324"/>
    </location>
</feature>
<dbReference type="Gene3D" id="3.40.50.2300">
    <property type="match status" value="2"/>
</dbReference>
<keyword evidence="7" id="KW-1185">Reference proteome</keyword>
<evidence type="ECO:0000256" key="4">
    <source>
        <dbReference type="SAM" id="MobiDB-lite"/>
    </source>
</evidence>
<protein>
    <recommendedName>
        <fullName evidence="5">Periplasmic binding protein domain-containing protein</fullName>
    </recommendedName>
</protein>
<dbReference type="GO" id="GO:0030246">
    <property type="term" value="F:carbohydrate binding"/>
    <property type="evidence" value="ECO:0007669"/>
    <property type="project" value="UniProtKB-ARBA"/>
</dbReference>
<dbReference type="AlphaFoldDB" id="K0JTX9"/>
<keyword evidence="3" id="KW-0732">Signal</keyword>
<name>K0JTX9_SACES</name>
<dbReference type="STRING" id="1179773.BN6_39680"/>
<dbReference type="InterPro" id="IPR025997">
    <property type="entry name" value="SBP_2_dom"/>
</dbReference>
<dbReference type="HOGENOM" id="CLU_760209_0_0_11"/>
<feature type="compositionally biased region" description="Pro residues" evidence="4">
    <location>
        <begin position="1"/>
        <end position="11"/>
    </location>
</feature>
<comment type="similarity">
    <text evidence="2">Belongs to the bacterial solute-binding protein 2 family.</text>
</comment>